<sequence length="125" mass="14173">MAQFLSGLNREIANVEDLQHYMELEDMVHMAMETDRQLKRKGQRGLTQLLRLLRDRNGTSNASQCPNERAMVISDSGEVVIESEGDSDEMPELVDANDDKEVEYDGESLVVRRAMSTQIKVDEAK</sequence>
<accession>A0AAD7PG84</accession>
<dbReference type="KEGG" id="qsa:O6P43_026014"/>
<proteinExistence type="predicted"/>
<protein>
    <submittedName>
        <fullName evidence="1">Zinc finger, CCHC-type</fullName>
    </submittedName>
</protein>
<dbReference type="AlphaFoldDB" id="A0AAD7PG84"/>
<comment type="caution">
    <text evidence="1">The sequence shown here is derived from an EMBL/GenBank/DDBJ whole genome shotgun (WGS) entry which is preliminary data.</text>
</comment>
<organism evidence="1 2">
    <name type="scientific">Quillaja saponaria</name>
    <name type="common">Soap bark tree</name>
    <dbReference type="NCBI Taxonomy" id="32244"/>
    <lineage>
        <taxon>Eukaryota</taxon>
        <taxon>Viridiplantae</taxon>
        <taxon>Streptophyta</taxon>
        <taxon>Embryophyta</taxon>
        <taxon>Tracheophyta</taxon>
        <taxon>Spermatophyta</taxon>
        <taxon>Magnoliopsida</taxon>
        <taxon>eudicotyledons</taxon>
        <taxon>Gunneridae</taxon>
        <taxon>Pentapetalae</taxon>
        <taxon>rosids</taxon>
        <taxon>fabids</taxon>
        <taxon>Fabales</taxon>
        <taxon>Quillajaceae</taxon>
        <taxon>Quillaja</taxon>
    </lineage>
</organism>
<dbReference type="EMBL" id="JARAOO010000010">
    <property type="protein sequence ID" value="KAJ7954431.1"/>
    <property type="molecule type" value="Genomic_DNA"/>
</dbReference>
<name>A0AAD7PG84_QUISA</name>
<dbReference type="PANTHER" id="PTHR35046:SF9">
    <property type="entry name" value="RNA-DIRECTED DNA POLYMERASE"/>
    <property type="match status" value="1"/>
</dbReference>
<dbReference type="PANTHER" id="PTHR35046">
    <property type="entry name" value="ZINC KNUCKLE (CCHC-TYPE) FAMILY PROTEIN"/>
    <property type="match status" value="1"/>
</dbReference>
<gene>
    <name evidence="1" type="ORF">O6P43_026014</name>
</gene>
<evidence type="ECO:0000313" key="2">
    <source>
        <dbReference type="Proteomes" id="UP001163823"/>
    </source>
</evidence>
<dbReference type="Proteomes" id="UP001163823">
    <property type="component" value="Chromosome 10"/>
</dbReference>
<keyword evidence="2" id="KW-1185">Reference proteome</keyword>
<evidence type="ECO:0000313" key="1">
    <source>
        <dbReference type="EMBL" id="KAJ7954431.1"/>
    </source>
</evidence>
<reference evidence="1" key="1">
    <citation type="journal article" date="2023" name="Science">
        <title>Elucidation of the pathway for biosynthesis of saponin adjuvants from the soapbark tree.</title>
        <authorList>
            <person name="Reed J."/>
            <person name="Orme A."/>
            <person name="El-Demerdash A."/>
            <person name="Owen C."/>
            <person name="Martin L.B.B."/>
            <person name="Misra R.C."/>
            <person name="Kikuchi S."/>
            <person name="Rejzek M."/>
            <person name="Martin A.C."/>
            <person name="Harkess A."/>
            <person name="Leebens-Mack J."/>
            <person name="Louveau T."/>
            <person name="Stephenson M.J."/>
            <person name="Osbourn A."/>
        </authorList>
    </citation>
    <scope>NUCLEOTIDE SEQUENCE</scope>
    <source>
        <strain evidence="1">S10</strain>
    </source>
</reference>